<comment type="caution">
    <text evidence="1">The sequence shown here is derived from an EMBL/GenBank/DDBJ whole genome shotgun (WGS) entry which is preliminary data.</text>
</comment>
<dbReference type="EMBL" id="SNRW01012417">
    <property type="protein sequence ID" value="KAA6373852.1"/>
    <property type="molecule type" value="Genomic_DNA"/>
</dbReference>
<reference evidence="1 2" key="1">
    <citation type="submission" date="2019-03" db="EMBL/GenBank/DDBJ databases">
        <title>Single cell metagenomics reveals metabolic interactions within the superorganism composed of flagellate Streblomastix strix and complex community of Bacteroidetes bacteria on its surface.</title>
        <authorList>
            <person name="Treitli S.C."/>
            <person name="Kolisko M."/>
            <person name="Husnik F."/>
            <person name="Keeling P."/>
            <person name="Hampl V."/>
        </authorList>
    </citation>
    <scope>NUCLEOTIDE SEQUENCE [LARGE SCALE GENOMIC DNA]</scope>
    <source>
        <strain evidence="1">ST1C</strain>
    </source>
</reference>
<evidence type="ECO:0000313" key="1">
    <source>
        <dbReference type="EMBL" id="KAA6373852.1"/>
    </source>
</evidence>
<dbReference type="Proteomes" id="UP000324800">
    <property type="component" value="Unassembled WGS sequence"/>
</dbReference>
<proteinExistence type="predicted"/>
<dbReference type="AlphaFoldDB" id="A0A5J4UUY0"/>
<organism evidence="1 2">
    <name type="scientific">Streblomastix strix</name>
    <dbReference type="NCBI Taxonomy" id="222440"/>
    <lineage>
        <taxon>Eukaryota</taxon>
        <taxon>Metamonada</taxon>
        <taxon>Preaxostyla</taxon>
        <taxon>Oxymonadida</taxon>
        <taxon>Streblomastigidae</taxon>
        <taxon>Streblomastix</taxon>
    </lineage>
</organism>
<name>A0A5J4UUY0_9EUKA</name>
<evidence type="ECO:0000313" key="2">
    <source>
        <dbReference type="Proteomes" id="UP000324800"/>
    </source>
</evidence>
<gene>
    <name evidence="1" type="ORF">EZS28_030625</name>
</gene>
<sequence length="72" mass="8071">MSGSGCIGNLIIPYHPCSFAAYVCTEDRSIRQREASLNCVLRKLKVPIIIARYLTRVVRLSKVVFTSLLNKS</sequence>
<accession>A0A5J4UUY0</accession>
<protein>
    <submittedName>
        <fullName evidence="1">Uncharacterized protein</fullName>
    </submittedName>
</protein>